<organism evidence="2 3">
    <name type="scientific">Sclerotinia nivalis</name>
    <dbReference type="NCBI Taxonomy" id="352851"/>
    <lineage>
        <taxon>Eukaryota</taxon>
        <taxon>Fungi</taxon>
        <taxon>Dikarya</taxon>
        <taxon>Ascomycota</taxon>
        <taxon>Pezizomycotina</taxon>
        <taxon>Leotiomycetes</taxon>
        <taxon>Helotiales</taxon>
        <taxon>Sclerotiniaceae</taxon>
        <taxon>Sclerotinia</taxon>
    </lineage>
</organism>
<evidence type="ECO:0000313" key="2">
    <source>
        <dbReference type="EMBL" id="KAJ8063675.1"/>
    </source>
</evidence>
<feature type="compositionally biased region" description="Polar residues" evidence="1">
    <location>
        <begin position="44"/>
        <end position="68"/>
    </location>
</feature>
<name>A0A9X0DII3_9HELO</name>
<dbReference type="EMBL" id="JAPEIS010000008">
    <property type="protein sequence ID" value="KAJ8063675.1"/>
    <property type="molecule type" value="Genomic_DNA"/>
</dbReference>
<feature type="region of interest" description="Disordered" evidence="1">
    <location>
        <begin position="44"/>
        <end position="69"/>
    </location>
</feature>
<proteinExistence type="predicted"/>
<dbReference type="OrthoDB" id="3524720at2759"/>
<evidence type="ECO:0000256" key="1">
    <source>
        <dbReference type="SAM" id="MobiDB-lite"/>
    </source>
</evidence>
<comment type="caution">
    <text evidence="2">The sequence shown here is derived from an EMBL/GenBank/DDBJ whole genome shotgun (WGS) entry which is preliminary data.</text>
</comment>
<evidence type="ECO:0000313" key="3">
    <source>
        <dbReference type="Proteomes" id="UP001152300"/>
    </source>
</evidence>
<gene>
    <name evidence="2" type="ORF">OCU04_007540</name>
</gene>
<accession>A0A9X0DII3</accession>
<reference evidence="2" key="1">
    <citation type="submission" date="2022-11" db="EMBL/GenBank/DDBJ databases">
        <title>Genome Resource of Sclerotinia nivalis Strain SnTB1, a Plant Pathogen Isolated from American Ginseng.</title>
        <authorList>
            <person name="Fan S."/>
        </authorList>
    </citation>
    <scope>NUCLEOTIDE SEQUENCE</scope>
    <source>
        <strain evidence="2">SnTB1</strain>
    </source>
</reference>
<sequence>MTIFQQTLLRFNWQPIITTHVQYTWLLSPRKAIMSNTSKSSRIAVQGSVTSDTNNTSDHPSYNTSSTEAKGFSAHRIERYLAENDCPVPYASPTHHDGGNLERTLAAAHRMSLKLQQFDATFYGQGGA</sequence>
<dbReference type="Proteomes" id="UP001152300">
    <property type="component" value="Unassembled WGS sequence"/>
</dbReference>
<protein>
    <submittedName>
        <fullName evidence="2">Uncharacterized protein</fullName>
    </submittedName>
</protein>
<dbReference type="AlphaFoldDB" id="A0A9X0DII3"/>
<keyword evidence="3" id="KW-1185">Reference proteome</keyword>